<dbReference type="EMBL" id="CP104874">
    <property type="protein sequence ID" value="WWF06536.1"/>
    <property type="molecule type" value="Genomic_DNA"/>
</dbReference>
<dbReference type="RefSeq" id="WP_338539077.1">
    <property type="nucleotide sequence ID" value="NZ_CP104874.1"/>
</dbReference>
<sequence length="292" mass="29351">MSGPESPRGGDAFDDFFGDPTPSGRMGPAPDQPAGTPFADADDETTRAMAPARPEADPEATQAAEVLPPITPEPTPHGAVPEAWWAPEPESAPPQRADGGHGSTWQPVPSAGPARDEPQPYREPGHPGRSVSPLALVAMLVGGVLLGGLCVGGLVMTLGGGDEPVAQSTTVTEPGTPPDSTSSGATPPSTSSTPPPSSSSSSTTAARTGQLPAGASRCAGPKDGASVARGTQVTSCEFAAVVRDAYLAEAPEDGRATLEVRSPVTDKTYTMTCSGAAVTRCTGGDNAVVILY</sequence>
<feature type="compositionally biased region" description="Low complexity" evidence="1">
    <location>
        <begin position="178"/>
        <end position="209"/>
    </location>
</feature>
<reference evidence="2 3" key="1">
    <citation type="submission" date="2022-09" db="EMBL/GenBank/DDBJ databases">
        <title>Complete genome sequence of Janibacter terrae strain COS04-44, PCL-degrading bacteria isolated from oil spilled coast.</title>
        <authorList>
            <person name="Park H."/>
            <person name="Kim J.Y."/>
            <person name="An S.H."/>
            <person name="Lee C.M."/>
            <person name="Weon H.-Y."/>
        </authorList>
    </citation>
    <scope>NUCLEOTIDE SEQUENCE [LARGE SCALE GENOMIC DNA]</scope>
    <source>
        <strain evidence="2 3">COS04-44</strain>
    </source>
</reference>
<feature type="compositionally biased region" description="Basic and acidic residues" evidence="1">
    <location>
        <begin position="114"/>
        <end position="126"/>
    </location>
</feature>
<evidence type="ECO:0000256" key="1">
    <source>
        <dbReference type="SAM" id="MobiDB-lite"/>
    </source>
</evidence>
<keyword evidence="3" id="KW-1185">Reference proteome</keyword>
<feature type="region of interest" description="Disordered" evidence="1">
    <location>
        <begin position="1"/>
        <end position="128"/>
    </location>
</feature>
<organism evidence="2 3">
    <name type="scientific">Janibacter terrae</name>
    <dbReference type="NCBI Taxonomy" id="103817"/>
    <lineage>
        <taxon>Bacteria</taxon>
        <taxon>Bacillati</taxon>
        <taxon>Actinomycetota</taxon>
        <taxon>Actinomycetes</taxon>
        <taxon>Micrococcales</taxon>
        <taxon>Intrasporangiaceae</taxon>
        <taxon>Janibacter</taxon>
    </lineage>
</organism>
<gene>
    <name evidence="2" type="ORF">N5P18_06620</name>
</gene>
<evidence type="ECO:0000313" key="2">
    <source>
        <dbReference type="EMBL" id="WWF06536.1"/>
    </source>
</evidence>
<evidence type="ECO:0000313" key="3">
    <source>
        <dbReference type="Proteomes" id="UP001381003"/>
    </source>
</evidence>
<proteinExistence type="predicted"/>
<evidence type="ECO:0008006" key="4">
    <source>
        <dbReference type="Google" id="ProtNLM"/>
    </source>
</evidence>
<feature type="region of interest" description="Disordered" evidence="1">
    <location>
        <begin position="165"/>
        <end position="226"/>
    </location>
</feature>
<dbReference type="Proteomes" id="UP001381003">
    <property type="component" value="Chromosome"/>
</dbReference>
<protein>
    <recommendedName>
        <fullName evidence="4">Serine/threonine protein kinase</fullName>
    </recommendedName>
</protein>
<accession>A0ABZ2FH51</accession>
<name>A0ABZ2FH51_9MICO</name>